<organism evidence="1 2">
    <name type="scientific">Ixodes persulcatus</name>
    <name type="common">Taiga tick</name>
    <dbReference type="NCBI Taxonomy" id="34615"/>
    <lineage>
        <taxon>Eukaryota</taxon>
        <taxon>Metazoa</taxon>
        <taxon>Ecdysozoa</taxon>
        <taxon>Arthropoda</taxon>
        <taxon>Chelicerata</taxon>
        <taxon>Arachnida</taxon>
        <taxon>Acari</taxon>
        <taxon>Parasitiformes</taxon>
        <taxon>Ixodida</taxon>
        <taxon>Ixodoidea</taxon>
        <taxon>Ixodidae</taxon>
        <taxon>Ixodinae</taxon>
        <taxon>Ixodes</taxon>
    </lineage>
</organism>
<accession>A0AC60P6N3</accession>
<reference evidence="1 2" key="1">
    <citation type="journal article" date="2020" name="Cell">
        <title>Large-Scale Comparative Analyses of Tick Genomes Elucidate Their Genetic Diversity and Vector Capacities.</title>
        <authorList>
            <consortium name="Tick Genome and Microbiome Consortium (TIGMIC)"/>
            <person name="Jia N."/>
            <person name="Wang J."/>
            <person name="Shi W."/>
            <person name="Du L."/>
            <person name="Sun Y."/>
            <person name="Zhan W."/>
            <person name="Jiang J.F."/>
            <person name="Wang Q."/>
            <person name="Zhang B."/>
            <person name="Ji P."/>
            <person name="Bell-Sakyi L."/>
            <person name="Cui X.M."/>
            <person name="Yuan T.T."/>
            <person name="Jiang B.G."/>
            <person name="Yang W.F."/>
            <person name="Lam T.T."/>
            <person name="Chang Q.C."/>
            <person name="Ding S.J."/>
            <person name="Wang X.J."/>
            <person name="Zhu J.G."/>
            <person name="Ruan X.D."/>
            <person name="Zhao L."/>
            <person name="Wei J.T."/>
            <person name="Ye R.Z."/>
            <person name="Que T.C."/>
            <person name="Du C.H."/>
            <person name="Zhou Y.H."/>
            <person name="Cheng J.X."/>
            <person name="Dai P.F."/>
            <person name="Guo W.B."/>
            <person name="Han X.H."/>
            <person name="Huang E.J."/>
            <person name="Li L.F."/>
            <person name="Wei W."/>
            <person name="Gao Y.C."/>
            <person name="Liu J.Z."/>
            <person name="Shao H.Z."/>
            <person name="Wang X."/>
            <person name="Wang C.C."/>
            <person name="Yang T.C."/>
            <person name="Huo Q.B."/>
            <person name="Li W."/>
            <person name="Chen H.Y."/>
            <person name="Chen S.E."/>
            <person name="Zhou L.G."/>
            <person name="Ni X.B."/>
            <person name="Tian J.H."/>
            <person name="Sheng Y."/>
            <person name="Liu T."/>
            <person name="Pan Y.S."/>
            <person name="Xia L.Y."/>
            <person name="Li J."/>
            <person name="Zhao F."/>
            <person name="Cao W.C."/>
        </authorList>
    </citation>
    <scope>NUCLEOTIDE SEQUENCE [LARGE SCALE GENOMIC DNA]</scope>
    <source>
        <strain evidence="1">Iper-2018</strain>
    </source>
</reference>
<keyword evidence="2" id="KW-1185">Reference proteome</keyword>
<evidence type="ECO:0000313" key="2">
    <source>
        <dbReference type="Proteomes" id="UP000805193"/>
    </source>
</evidence>
<evidence type="ECO:0000313" key="1">
    <source>
        <dbReference type="EMBL" id="KAG0414927.1"/>
    </source>
</evidence>
<protein>
    <submittedName>
        <fullName evidence="1">Uncharacterized protein</fullName>
    </submittedName>
</protein>
<comment type="caution">
    <text evidence="1">The sequence shown here is derived from an EMBL/GenBank/DDBJ whole genome shotgun (WGS) entry which is preliminary data.</text>
</comment>
<gene>
    <name evidence="1" type="ORF">HPB47_007907</name>
</gene>
<name>A0AC60P6N3_IXOPE</name>
<sequence length="1890" mass="206571">MTLSFHVSAPCRHFLSLGTEFCGVEEKRLPCRPQPSEPADPTAAGSLDCGLPFQLSALARTSESSDQSLSDASSPSSPDEMTPLGATCRPSVALGAIPKQYLEDGNSSRAEHGYALAARGIAGTTVRSVLSRRLLEILNLNDPQECEVELQKLKRELDVCRRLAVNTEEPGNSTPPTAKATASRKRPKLASTRRKAGCGTSEFLSLLPNASTLPQAEGEKGDCVAAMGWAPLARSRSCTDRGPPAYLLASILSTPGTHLAISHDDTSPGAVHCFQDEHGNWQTYTFDENSTGVSRGLEVSPDARIFQLMFDNKWETSSHSSSSSTTVLESPAPRGLPVVPFGCTTMVPSTTGATTPGATGGKLLRPHHRHHHHLHQGGVCLNPLSSNQNALSCFLHSSNTSRRHPSNPCHPWCRRSTCGGGGACPAILELQQAIDGNWQTYTFDENSTGVSRGLEVSPDARIFQLMFDNKWETSSHSSSSSTTVLESPAPRGLPVVPFGCTTMVPSTTGATTPGATGGKLLRPHHRHHHHLHQGGVQQHQPPSSLESLPSLVPSLNLRRGGASDSTSALAGGPVGGSLRGGAGFDGGGARAPFALAESFLSHMAVRGGGGATLSQTASSQDTELDSTCHMRFVGSGTLRTSQPRHYYRLKLLPCRFVRVGFDRLALLTVLDRNLTISENILSVMLAVLVAALGALCLSLGFFQDIYSFLFCFVMASCQYSLLKSVQPDAASPTHGFNRVVLYSRPVYFCLCCSLLVLVQFLSVSEVQYPQVTLYGMRLFTDSAVTWARSFLIVFILAFPLTFSLGLLPQINTFVIYLLEQVDMNLFGGSATTGLVSAVYCISRSLAFVVFLSGVAYVALKEGHIPSQHIMFSLFCGLLVSSCYLLSRSASDPTILWNLVKRQIWAEKVPKGATEVGAAEHVDPLPAKLEKTFRARLRTDAIHCVFIAVLAFAVHVSTMFSALQPYLEVVLHLTAMGWGLVLHYCMPQLRKQLPWLCCSHPILKSNEHQQFEVREPAKVMWFEKVQVWMWFVEKNFIYPLLFLSALSVSTPDVIQRFGVAGGCVVLVVCSMKCLRSAFNDPSQHFLVLLFASLFFRYDYRGPKEPFLVNYFCCLFVFSKVYELLLKMSFIITYIAPWQITWGSAFHAFAQPFSVPHSAMLFVQAIISAILSTPLSPVLGSAIFFTSYVRPVKFWERDYNTKRVDHSNTRLSSQLERNPGSDDNNLNSIFYEHLTRSLQQSLYGDLALGRWGSVTQGDCFVLASDNLNCLLHIVELANGLVTFQLRGLEFRGTYCQQREVEAISEGVEEDEGCCCCEPGHFPHLLSANAAFGQRWLAWQVAATKYILEGYSISDNSAVSMLQVFDLRKALVTYYVKSIVYYTVTSNCLEDWLGLPAVRDALSPTLERNYTDVDPVFNMNIDEDYDFRASGISRSSFCNVYLEWLQFCVNRSGKVNSGTRPNSMLVSLCFALSLLARRALGTASHNSFSSSVDLLLYGLHALFKGDFRITCVRDEWVFQDMELLRRVVAPSVRMALKLHQDHFMSTEEYDDHTALYDAISNYEKNLVISHEADPAWRNAVLSSVPSLLALRHVFDDSSDDYKIIMLNRRHLSFRVIKVNRECVRGLWAGQQQELVYLRNRNPERGSIQNAKQALRNIINSSCDQPIGYPIYVSPLTTSFMETSQQLCGLIGGPLSLSRFGGALVGFWNRLKIRCGEGCSSGGTAVQEDTMFDYTMAGSLSGSISRARRSHSSGSHSVSQSATETGSSSGNGGSADQGSRSMGRVSASSSIGRGSTVSSLGRNSTSFTRTSLSNIAVSSSVVYKPTPVGGGTLLGMTPLRQQQCPTESAVVVTASPFLVEATGGRRNSSSASVYVSGATAVWDSAVVSTEKVNI</sequence>
<proteinExistence type="predicted"/>
<dbReference type="Proteomes" id="UP000805193">
    <property type="component" value="Unassembled WGS sequence"/>
</dbReference>
<dbReference type="EMBL" id="JABSTQ010011133">
    <property type="protein sequence ID" value="KAG0414927.1"/>
    <property type="molecule type" value="Genomic_DNA"/>
</dbReference>